<evidence type="ECO:0000313" key="2">
    <source>
        <dbReference type="Proteomes" id="UP000533482"/>
    </source>
</evidence>
<sequence>MVVTTSDVVMCQMRHSDDQRVYRVYGSWMAENFQDQVSILNQIMSKFAPSMPHAVRSDVIKKVRSAGQYGKANNSQEWVR</sequence>
<dbReference type="EMBL" id="AASOHJ010000003">
    <property type="protein sequence ID" value="EFE8672275.1"/>
    <property type="molecule type" value="Genomic_DNA"/>
</dbReference>
<name>A0A8S7MUM2_ECOLX</name>
<dbReference type="Proteomes" id="UP000533482">
    <property type="component" value="Unassembled WGS sequence"/>
</dbReference>
<proteinExistence type="predicted"/>
<dbReference type="AlphaFoldDB" id="A0A8S7MUM2"/>
<comment type="caution">
    <text evidence="1">The sequence shown here is derived from an EMBL/GenBank/DDBJ whole genome shotgun (WGS) entry which is preliminary data.</text>
</comment>
<organism evidence="1 2">
    <name type="scientific">Escherichia coli</name>
    <dbReference type="NCBI Taxonomy" id="562"/>
    <lineage>
        <taxon>Bacteria</taxon>
        <taxon>Pseudomonadati</taxon>
        <taxon>Pseudomonadota</taxon>
        <taxon>Gammaproteobacteria</taxon>
        <taxon>Enterobacterales</taxon>
        <taxon>Enterobacteriaceae</taxon>
        <taxon>Escherichia</taxon>
    </lineage>
</organism>
<reference evidence="1 2" key="1">
    <citation type="submission" date="2019-09" db="EMBL/GenBank/DDBJ databases">
        <authorList>
            <consortium name="NARMS: The National Antimicrobial Resistance Monitoring System"/>
        </authorList>
    </citation>
    <scope>NUCLEOTIDE SEQUENCE [LARGE SCALE GENOMIC DNA]</scope>
    <source>
        <strain evidence="1 2">FSIS11923834</strain>
    </source>
</reference>
<accession>A0A8S7MUM2</accession>
<evidence type="ECO:0000313" key="1">
    <source>
        <dbReference type="EMBL" id="EFE8672275.1"/>
    </source>
</evidence>
<evidence type="ECO:0008006" key="3">
    <source>
        <dbReference type="Google" id="ProtNLM"/>
    </source>
</evidence>
<protein>
    <recommendedName>
        <fullName evidence="3">Lambdoid prophage defective integrase</fullName>
    </recommendedName>
</protein>
<gene>
    <name evidence="1" type="ORF">F7N46_03735</name>
</gene>